<protein>
    <submittedName>
        <fullName evidence="5">Tetratricopeptide repeat protein 29</fullName>
    </submittedName>
</protein>
<evidence type="ECO:0000313" key="6">
    <source>
        <dbReference type="Proteomes" id="UP001266305"/>
    </source>
</evidence>
<dbReference type="InterPro" id="IPR051476">
    <property type="entry name" value="Bac_ResReg_Asp_Phosphatase"/>
</dbReference>
<evidence type="ECO:0000256" key="2">
    <source>
        <dbReference type="ARBA" id="ARBA00022490"/>
    </source>
</evidence>
<keyword evidence="4" id="KW-0802">TPR repeat</keyword>
<keyword evidence="3" id="KW-0677">Repeat</keyword>
<dbReference type="Proteomes" id="UP001266305">
    <property type="component" value="Unassembled WGS sequence"/>
</dbReference>
<keyword evidence="6" id="KW-1185">Reference proteome</keyword>
<comment type="caution">
    <text evidence="5">The sequence shown here is derived from an EMBL/GenBank/DDBJ whole genome shotgun (WGS) entry which is preliminary data.</text>
</comment>
<reference evidence="5 6" key="1">
    <citation type="submission" date="2023-05" db="EMBL/GenBank/DDBJ databases">
        <title>B98-5 Cell Line De Novo Hybrid Assembly: An Optical Mapping Approach.</title>
        <authorList>
            <person name="Kananen K."/>
            <person name="Auerbach J.A."/>
            <person name="Kautto E."/>
            <person name="Blachly J.S."/>
        </authorList>
    </citation>
    <scope>NUCLEOTIDE SEQUENCE [LARGE SCALE GENOMIC DNA]</scope>
    <source>
        <strain evidence="5">B95-8</strain>
        <tissue evidence="5">Cell line</tissue>
    </source>
</reference>
<comment type="subcellular location">
    <subcellularLocation>
        <location evidence="1">Cytoplasm</location>
    </subcellularLocation>
</comment>
<organism evidence="5 6">
    <name type="scientific">Saguinus oedipus</name>
    <name type="common">Cotton-top tamarin</name>
    <name type="synonym">Oedipomidas oedipus</name>
    <dbReference type="NCBI Taxonomy" id="9490"/>
    <lineage>
        <taxon>Eukaryota</taxon>
        <taxon>Metazoa</taxon>
        <taxon>Chordata</taxon>
        <taxon>Craniata</taxon>
        <taxon>Vertebrata</taxon>
        <taxon>Euteleostomi</taxon>
        <taxon>Mammalia</taxon>
        <taxon>Eutheria</taxon>
        <taxon>Euarchontoglires</taxon>
        <taxon>Primates</taxon>
        <taxon>Haplorrhini</taxon>
        <taxon>Platyrrhini</taxon>
        <taxon>Cebidae</taxon>
        <taxon>Callitrichinae</taxon>
        <taxon>Saguinus</taxon>
    </lineage>
</organism>
<evidence type="ECO:0000256" key="4">
    <source>
        <dbReference type="ARBA" id="ARBA00022803"/>
    </source>
</evidence>
<feature type="non-terminal residue" evidence="5">
    <location>
        <position position="1"/>
    </location>
</feature>
<evidence type="ECO:0000313" key="5">
    <source>
        <dbReference type="EMBL" id="KAK2116291.1"/>
    </source>
</evidence>
<dbReference type="PANTHER" id="PTHR46630:SF1">
    <property type="entry name" value="TETRATRICOPEPTIDE REPEAT PROTEIN 29"/>
    <property type="match status" value="1"/>
</dbReference>
<name>A0ABQ9W3U3_SAGOE</name>
<dbReference type="PANTHER" id="PTHR46630">
    <property type="entry name" value="TETRATRICOPEPTIDE REPEAT PROTEIN 29"/>
    <property type="match status" value="1"/>
</dbReference>
<keyword evidence="2" id="KW-0963">Cytoplasm</keyword>
<accession>A0ABQ9W3U3</accession>
<gene>
    <name evidence="5" type="primary">TTC29_1</name>
    <name evidence="5" type="ORF">P7K49_006917</name>
</gene>
<evidence type="ECO:0000256" key="3">
    <source>
        <dbReference type="ARBA" id="ARBA00022737"/>
    </source>
</evidence>
<dbReference type="EMBL" id="JASSZA010000003">
    <property type="protein sequence ID" value="KAK2116291.1"/>
    <property type="molecule type" value="Genomic_DNA"/>
</dbReference>
<evidence type="ECO:0000256" key="1">
    <source>
        <dbReference type="ARBA" id="ARBA00004496"/>
    </source>
</evidence>
<proteinExistence type="predicted"/>
<feature type="non-terminal residue" evidence="5">
    <location>
        <position position="76"/>
    </location>
</feature>
<sequence length="76" mass="8560">GHYKKASECFQQAFDTALELISMPLMDETEVHYGIAKAHQMMLTVSNYIESADLTSLKSLLSWKERRGGIEPDPVT</sequence>